<dbReference type="Pfam" id="PF02798">
    <property type="entry name" value="GST_N"/>
    <property type="match status" value="1"/>
</dbReference>
<organism evidence="5 6">
    <name type="scientific">Gryllus longicercus</name>
    <dbReference type="NCBI Taxonomy" id="2509291"/>
    <lineage>
        <taxon>Eukaryota</taxon>
        <taxon>Metazoa</taxon>
        <taxon>Ecdysozoa</taxon>
        <taxon>Arthropoda</taxon>
        <taxon>Hexapoda</taxon>
        <taxon>Insecta</taxon>
        <taxon>Pterygota</taxon>
        <taxon>Neoptera</taxon>
        <taxon>Polyneoptera</taxon>
        <taxon>Orthoptera</taxon>
        <taxon>Ensifera</taxon>
        <taxon>Gryllidea</taxon>
        <taxon>Grylloidea</taxon>
        <taxon>Gryllidae</taxon>
        <taxon>Gryllinae</taxon>
        <taxon>Gryllus</taxon>
    </lineage>
</organism>
<evidence type="ECO:0000256" key="1">
    <source>
        <dbReference type="ARBA" id="ARBA00011738"/>
    </source>
</evidence>
<gene>
    <name evidence="5" type="ORF">R5R35_005742</name>
</gene>
<dbReference type="AlphaFoldDB" id="A0AAN9W3V5"/>
<dbReference type="Gene3D" id="3.40.30.10">
    <property type="entry name" value="Glutaredoxin"/>
    <property type="match status" value="1"/>
</dbReference>
<dbReference type="SFLD" id="SFLDG01153">
    <property type="entry name" value="Main.4:_Theta-like"/>
    <property type="match status" value="1"/>
</dbReference>
<evidence type="ECO:0000313" key="5">
    <source>
        <dbReference type="EMBL" id="KAK7873881.1"/>
    </source>
</evidence>
<reference evidence="5 6" key="1">
    <citation type="submission" date="2024-03" db="EMBL/GenBank/DDBJ databases">
        <title>The genome assembly and annotation of the cricket Gryllus longicercus Weissman &amp; Gray.</title>
        <authorList>
            <person name="Szrajer S."/>
            <person name="Gray D."/>
            <person name="Ylla G."/>
        </authorList>
    </citation>
    <scope>NUCLEOTIDE SEQUENCE [LARGE SCALE GENOMIC DNA]</scope>
    <source>
        <strain evidence="5">DAG 2021-001</strain>
        <tissue evidence="5">Whole body minus gut</tissue>
    </source>
</reference>
<dbReference type="Proteomes" id="UP001378592">
    <property type="component" value="Unassembled WGS sequence"/>
</dbReference>
<dbReference type="GO" id="GO:0006749">
    <property type="term" value="P:glutathione metabolic process"/>
    <property type="evidence" value="ECO:0007669"/>
    <property type="project" value="TreeGrafter"/>
</dbReference>
<dbReference type="SFLD" id="SFLDS00019">
    <property type="entry name" value="Glutathione_Transferase_(cytos"/>
    <property type="match status" value="1"/>
</dbReference>
<comment type="subunit">
    <text evidence="1">Homodimer.</text>
</comment>
<dbReference type="FunFam" id="3.40.30.10:FF:000034">
    <property type="entry name" value="glutathione S-transferase 1"/>
    <property type="match status" value="1"/>
</dbReference>
<proteinExistence type="inferred from homology"/>
<dbReference type="GO" id="GO:0004364">
    <property type="term" value="F:glutathione transferase activity"/>
    <property type="evidence" value="ECO:0007669"/>
    <property type="project" value="TreeGrafter"/>
</dbReference>
<evidence type="ECO:0000256" key="2">
    <source>
        <dbReference type="RuleBase" id="RU003494"/>
    </source>
</evidence>
<dbReference type="SFLD" id="SFLDG00358">
    <property type="entry name" value="Main_(cytGST)"/>
    <property type="match status" value="1"/>
</dbReference>
<comment type="caution">
    <text evidence="5">The sequence shown here is derived from an EMBL/GenBank/DDBJ whole genome shotgun (WGS) entry which is preliminary data.</text>
</comment>
<keyword evidence="6" id="KW-1185">Reference proteome</keyword>
<sequence>MCTSLPMELYYFPPSPPCRAVMLLARAIDAKLELRHVDLMAGEHLAVDFVKLNPQHTIPTFVEGDLILCESRAILGYLVDRHAEDDSLYPQEPKRRARVNARLYFDAGTLHQRLYDYMVPVVFRGQKPSEEQWKKVEEAFGFLDKFLEDDEWVAGDSITIADYSIVVTTSNGEAFGLDLGKFPHVSRWYNKAKESMQDYEELNQAGANQLGNLFRARVAEAENSV</sequence>
<dbReference type="SUPFAM" id="SSF52833">
    <property type="entry name" value="Thioredoxin-like"/>
    <property type="match status" value="1"/>
</dbReference>
<feature type="domain" description="GST C-terminal" evidence="4">
    <location>
        <begin position="92"/>
        <end position="214"/>
    </location>
</feature>
<dbReference type="PROSITE" id="PS50405">
    <property type="entry name" value="GST_CTER"/>
    <property type="match status" value="1"/>
</dbReference>
<dbReference type="Gene3D" id="1.20.1050.10">
    <property type="match status" value="1"/>
</dbReference>
<dbReference type="InterPro" id="IPR004046">
    <property type="entry name" value="GST_C"/>
</dbReference>
<evidence type="ECO:0000259" key="4">
    <source>
        <dbReference type="PROSITE" id="PS50405"/>
    </source>
</evidence>
<dbReference type="PANTHER" id="PTHR43969">
    <property type="entry name" value="GLUTATHIONE S TRANSFERASE D10, ISOFORM A-RELATED"/>
    <property type="match status" value="1"/>
</dbReference>
<dbReference type="CDD" id="cd03177">
    <property type="entry name" value="GST_C_Delta_Epsilon"/>
    <property type="match status" value="1"/>
</dbReference>
<dbReference type="PANTHER" id="PTHR43969:SF9">
    <property type="entry name" value="GLUTATHIONE S TRANSFERASE D10, ISOFORM A-RELATED"/>
    <property type="match status" value="1"/>
</dbReference>
<dbReference type="FunFam" id="1.20.1050.10:FF:000007">
    <property type="entry name" value="Glutathione S-transferase 1-1"/>
    <property type="match status" value="1"/>
</dbReference>
<evidence type="ECO:0000259" key="3">
    <source>
        <dbReference type="PROSITE" id="PS50404"/>
    </source>
</evidence>
<dbReference type="Pfam" id="PF00043">
    <property type="entry name" value="GST_C"/>
    <property type="match status" value="1"/>
</dbReference>
<accession>A0AAN9W3V5</accession>
<evidence type="ECO:0000313" key="6">
    <source>
        <dbReference type="Proteomes" id="UP001378592"/>
    </source>
</evidence>
<dbReference type="InterPro" id="IPR004045">
    <property type="entry name" value="Glutathione_S-Trfase_N"/>
</dbReference>
<dbReference type="InterPro" id="IPR036249">
    <property type="entry name" value="Thioredoxin-like_sf"/>
</dbReference>
<dbReference type="InterPro" id="IPR036282">
    <property type="entry name" value="Glutathione-S-Trfase_C_sf"/>
</dbReference>
<dbReference type="CDD" id="cd03045">
    <property type="entry name" value="GST_N_Delta_Epsilon"/>
    <property type="match status" value="1"/>
</dbReference>
<dbReference type="InterPro" id="IPR010987">
    <property type="entry name" value="Glutathione-S-Trfase_C-like"/>
</dbReference>
<feature type="domain" description="GST N-terminal" evidence="3">
    <location>
        <begin position="5"/>
        <end position="86"/>
    </location>
</feature>
<dbReference type="PROSITE" id="PS50404">
    <property type="entry name" value="GST_NTER"/>
    <property type="match status" value="1"/>
</dbReference>
<dbReference type="EMBL" id="JAZDUA010000008">
    <property type="protein sequence ID" value="KAK7873881.1"/>
    <property type="molecule type" value="Genomic_DNA"/>
</dbReference>
<dbReference type="SUPFAM" id="SSF47616">
    <property type="entry name" value="GST C-terminal domain-like"/>
    <property type="match status" value="1"/>
</dbReference>
<comment type="similarity">
    <text evidence="2">Belongs to the GST superfamily.</text>
</comment>
<protein>
    <submittedName>
        <fullName evidence="5">Uncharacterized protein</fullName>
    </submittedName>
</protein>
<dbReference type="InterPro" id="IPR040079">
    <property type="entry name" value="Glutathione_S-Trfase"/>
</dbReference>
<name>A0AAN9W3V5_9ORTH</name>